<dbReference type="GO" id="GO:0000978">
    <property type="term" value="F:RNA polymerase II cis-regulatory region sequence-specific DNA binding"/>
    <property type="evidence" value="ECO:0000318"/>
    <property type="project" value="GO_Central"/>
</dbReference>
<keyword evidence="3" id="KW-0238">DNA-binding</keyword>
<dbReference type="OMA" id="NNMTIAN"/>
<dbReference type="InParanoid" id="A0A0R0EWH8"/>
<reference evidence="7" key="3">
    <citation type="submission" date="2018-07" db="EMBL/GenBank/DDBJ databases">
        <title>WGS assembly of Glycine max.</title>
        <authorList>
            <person name="Schmutz J."/>
            <person name="Cannon S."/>
            <person name="Schlueter J."/>
            <person name="Ma J."/>
            <person name="Mitros T."/>
            <person name="Nelson W."/>
            <person name="Hyten D."/>
            <person name="Song Q."/>
            <person name="Thelen J."/>
            <person name="Cheng J."/>
            <person name="Xu D."/>
            <person name="Hellsten U."/>
            <person name="May G."/>
            <person name="Yu Y."/>
            <person name="Sakurai T."/>
            <person name="Umezawa T."/>
            <person name="Bhattacharyya M."/>
            <person name="Sandhu D."/>
            <person name="Valliyodan B."/>
            <person name="Lindquist E."/>
            <person name="Peto M."/>
            <person name="Grant D."/>
            <person name="Shu S."/>
            <person name="Goodstein D."/>
            <person name="Barry K."/>
            <person name="Futrell-Griggs M."/>
            <person name="Abernathy B."/>
            <person name="Du J."/>
            <person name="Tian Z."/>
            <person name="Zhu L."/>
            <person name="Gill N."/>
            <person name="Joshi T."/>
            <person name="Libault M."/>
            <person name="Sethuraman A."/>
            <person name="Zhang X."/>
            <person name="Shinozaki K."/>
            <person name="Nguyen H."/>
            <person name="Wing R."/>
            <person name="Cregan P."/>
            <person name="Specht J."/>
            <person name="Grimwood J."/>
            <person name="Rokhsar D."/>
            <person name="Stacey G."/>
            <person name="Shoemaker R."/>
            <person name="Jackson S."/>
        </authorList>
    </citation>
    <scope>NUCLEOTIDE SEQUENCE</scope>
    <source>
        <tissue evidence="7">Callus</tissue>
    </source>
</reference>
<dbReference type="Pfam" id="PF00319">
    <property type="entry name" value="SRF-TF"/>
    <property type="match status" value="1"/>
</dbReference>
<dbReference type="Proteomes" id="UP000008827">
    <property type="component" value="Chromosome 18"/>
</dbReference>
<evidence type="ECO:0000313" key="7">
    <source>
        <dbReference type="EMBL" id="KRG98143.1"/>
    </source>
</evidence>
<dbReference type="AlphaFoldDB" id="A0A0R0EWH8"/>
<dbReference type="GO" id="GO:0046983">
    <property type="term" value="F:protein dimerization activity"/>
    <property type="evidence" value="ECO:0007669"/>
    <property type="project" value="InterPro"/>
</dbReference>
<dbReference type="SMR" id="A0A0R0EWH8"/>
<evidence type="ECO:0000256" key="5">
    <source>
        <dbReference type="ARBA" id="ARBA00023242"/>
    </source>
</evidence>
<sequence length="211" mass="24265">MTRKKVQPAFISFDSARKLTYKKMKKGMLKKIDEPSTLCGIEACAIVWPSHWGVQRVLEKFMSMPELEQSKKMVNQESFTAQSIMKGNKQMMKLMKDNRRRSRARPDNNMTIANLNFLSRMVDQNLKDIDKRMETLKVNEMTQNIQPQMQTPALNYALGSDMNTAEPMQNLWFMDFLNNGDGDERLIMPAFGDANNSTPNWLLSFGGSCFS</sequence>
<dbReference type="EMBL" id="CM000851">
    <property type="protein sequence ID" value="KRG98143.1"/>
    <property type="molecule type" value="Genomic_DNA"/>
</dbReference>
<reference evidence="8" key="2">
    <citation type="submission" date="2018-02" db="UniProtKB">
        <authorList>
            <consortium name="EnsemblPlants"/>
        </authorList>
    </citation>
    <scope>IDENTIFICATION</scope>
    <source>
        <strain evidence="8">Williams 82</strain>
    </source>
</reference>
<dbReference type="PANTHER" id="PTHR11945:SF788">
    <property type="entry name" value="AGAMOUS-LIKE-34-RELATED"/>
    <property type="match status" value="1"/>
</dbReference>
<organism evidence="7">
    <name type="scientific">Glycine max</name>
    <name type="common">Soybean</name>
    <name type="synonym">Glycine hispida</name>
    <dbReference type="NCBI Taxonomy" id="3847"/>
    <lineage>
        <taxon>Eukaryota</taxon>
        <taxon>Viridiplantae</taxon>
        <taxon>Streptophyta</taxon>
        <taxon>Embryophyta</taxon>
        <taxon>Tracheophyta</taxon>
        <taxon>Spermatophyta</taxon>
        <taxon>Magnoliopsida</taxon>
        <taxon>eudicotyledons</taxon>
        <taxon>Gunneridae</taxon>
        <taxon>Pentapetalae</taxon>
        <taxon>rosids</taxon>
        <taxon>fabids</taxon>
        <taxon>Fabales</taxon>
        <taxon>Fabaceae</taxon>
        <taxon>Papilionoideae</taxon>
        <taxon>50 kb inversion clade</taxon>
        <taxon>NPAAA clade</taxon>
        <taxon>indigoferoid/millettioid clade</taxon>
        <taxon>Phaseoleae</taxon>
        <taxon>Glycine</taxon>
        <taxon>Glycine subgen. Soja</taxon>
    </lineage>
</organism>
<dbReference type="InterPro" id="IPR036879">
    <property type="entry name" value="TF_MADSbox_sf"/>
</dbReference>
<dbReference type="PANTHER" id="PTHR11945">
    <property type="entry name" value="MADS BOX PROTEIN"/>
    <property type="match status" value="1"/>
</dbReference>
<proteinExistence type="predicted"/>
<evidence type="ECO:0000256" key="1">
    <source>
        <dbReference type="ARBA" id="ARBA00004123"/>
    </source>
</evidence>
<dbReference type="PROSITE" id="PS50066">
    <property type="entry name" value="MADS_BOX_2"/>
    <property type="match status" value="1"/>
</dbReference>
<reference evidence="7 8" key="1">
    <citation type="journal article" date="2010" name="Nature">
        <title>Genome sequence of the palaeopolyploid soybean.</title>
        <authorList>
            <person name="Schmutz J."/>
            <person name="Cannon S.B."/>
            <person name="Schlueter J."/>
            <person name="Ma J."/>
            <person name="Mitros T."/>
            <person name="Nelson W."/>
            <person name="Hyten D.L."/>
            <person name="Song Q."/>
            <person name="Thelen J.J."/>
            <person name="Cheng J."/>
            <person name="Xu D."/>
            <person name="Hellsten U."/>
            <person name="May G.D."/>
            <person name="Yu Y."/>
            <person name="Sakurai T."/>
            <person name="Umezawa T."/>
            <person name="Bhattacharyya M.K."/>
            <person name="Sandhu D."/>
            <person name="Valliyodan B."/>
            <person name="Lindquist E."/>
            <person name="Peto M."/>
            <person name="Grant D."/>
            <person name="Shu S."/>
            <person name="Goodstein D."/>
            <person name="Barry K."/>
            <person name="Futrell-Griggs M."/>
            <person name="Abernathy B."/>
            <person name="Du J."/>
            <person name="Tian Z."/>
            <person name="Zhu L."/>
            <person name="Gill N."/>
            <person name="Joshi T."/>
            <person name="Libault M."/>
            <person name="Sethuraman A."/>
            <person name="Zhang X.-C."/>
            <person name="Shinozaki K."/>
            <person name="Nguyen H.T."/>
            <person name="Wing R.A."/>
            <person name="Cregan P."/>
            <person name="Specht J."/>
            <person name="Grimwood J."/>
            <person name="Rokhsar D."/>
            <person name="Stacey G."/>
            <person name="Shoemaker R.C."/>
            <person name="Jackson S.A."/>
        </authorList>
    </citation>
    <scope>NUCLEOTIDE SEQUENCE</scope>
    <source>
        <strain evidence="8">cv. Williams 82</strain>
        <tissue evidence="7">Callus</tissue>
    </source>
</reference>
<dbReference type="SUPFAM" id="SSF55455">
    <property type="entry name" value="SRF-like"/>
    <property type="match status" value="1"/>
</dbReference>
<comment type="subcellular location">
    <subcellularLocation>
        <location evidence="1">Nucleus</location>
    </subcellularLocation>
</comment>
<evidence type="ECO:0000256" key="4">
    <source>
        <dbReference type="ARBA" id="ARBA00023163"/>
    </source>
</evidence>
<dbReference type="GO" id="GO:0006357">
    <property type="term" value="P:regulation of transcription by RNA polymerase II"/>
    <property type="evidence" value="ECO:0000318"/>
    <property type="project" value="GO_Central"/>
</dbReference>
<keyword evidence="9" id="KW-1185">Reference proteome</keyword>
<dbReference type="Gramene" id="KRG98143">
    <property type="protein sequence ID" value="KRG98143"/>
    <property type="gene ID" value="GLYMA_18G052900"/>
</dbReference>
<evidence type="ECO:0000259" key="6">
    <source>
        <dbReference type="PROSITE" id="PS50066"/>
    </source>
</evidence>
<protein>
    <recommendedName>
        <fullName evidence="6">MADS-box domain-containing protein</fullName>
    </recommendedName>
</protein>
<keyword evidence="4" id="KW-0804">Transcription</keyword>
<dbReference type="GO" id="GO:0000981">
    <property type="term" value="F:DNA-binding transcription factor activity, RNA polymerase II-specific"/>
    <property type="evidence" value="ECO:0000318"/>
    <property type="project" value="GO_Central"/>
</dbReference>
<dbReference type="Gene3D" id="3.40.1810.10">
    <property type="entry name" value="Transcription factor, MADS-box"/>
    <property type="match status" value="1"/>
</dbReference>
<gene>
    <name evidence="7" type="ORF">GLYMA_18G052900</name>
</gene>
<keyword evidence="5" id="KW-0539">Nucleus</keyword>
<keyword evidence="2" id="KW-0805">Transcription regulation</keyword>
<evidence type="ECO:0000313" key="9">
    <source>
        <dbReference type="Proteomes" id="UP000008827"/>
    </source>
</evidence>
<accession>A0A0R0EWH8</accession>
<evidence type="ECO:0000256" key="3">
    <source>
        <dbReference type="ARBA" id="ARBA00023125"/>
    </source>
</evidence>
<dbReference type="InterPro" id="IPR002100">
    <property type="entry name" value="TF_MADSbox"/>
</dbReference>
<evidence type="ECO:0000313" key="8">
    <source>
        <dbReference type="EnsemblPlants" id="KRG98143"/>
    </source>
</evidence>
<name>A0A0R0EWH8_SOYBN</name>
<evidence type="ECO:0000256" key="2">
    <source>
        <dbReference type="ARBA" id="ARBA00023015"/>
    </source>
</evidence>
<feature type="domain" description="MADS-box" evidence="6">
    <location>
        <begin position="1"/>
        <end position="50"/>
    </location>
</feature>
<dbReference type="EnsemblPlants" id="KRG98143">
    <property type="protein sequence ID" value="KRG98143"/>
    <property type="gene ID" value="GLYMA_18G052900"/>
</dbReference>
<dbReference type="GO" id="GO:0005634">
    <property type="term" value="C:nucleus"/>
    <property type="evidence" value="ECO:0007669"/>
    <property type="project" value="UniProtKB-SubCell"/>
</dbReference>
<dbReference type="SMART" id="SM00432">
    <property type="entry name" value="MADS"/>
    <property type="match status" value="1"/>
</dbReference>